<evidence type="ECO:0000313" key="3">
    <source>
        <dbReference type="RefSeq" id="XP_022752194.1"/>
    </source>
</evidence>
<dbReference type="AlphaFoldDB" id="A0A6P5ZHI3"/>
<feature type="compositionally biased region" description="Basic and acidic residues" evidence="1">
    <location>
        <begin position="13"/>
        <end position="36"/>
    </location>
</feature>
<evidence type="ECO:0000256" key="1">
    <source>
        <dbReference type="SAM" id="MobiDB-lite"/>
    </source>
</evidence>
<reference evidence="3" key="1">
    <citation type="submission" date="2025-08" db="UniProtKB">
        <authorList>
            <consortium name="RefSeq"/>
        </authorList>
    </citation>
    <scope>IDENTIFICATION</scope>
    <source>
        <tissue evidence="3">Fruit stalk</tissue>
    </source>
</reference>
<proteinExistence type="predicted"/>
<dbReference type="KEGG" id="dzi:111300863"/>
<name>A0A6P5ZHI3_DURZI</name>
<dbReference type="PANTHER" id="PTHR31260">
    <property type="entry name" value="CYSTATIN/MONELLIN SUPERFAMILY PROTEIN"/>
    <property type="match status" value="1"/>
</dbReference>
<dbReference type="PANTHER" id="PTHR31260:SF69">
    <property type="entry name" value="CYSTATIN_MONELLIN SUPERFAMILY PROTEIN"/>
    <property type="match status" value="1"/>
</dbReference>
<dbReference type="Proteomes" id="UP000515121">
    <property type="component" value="Unplaced"/>
</dbReference>
<gene>
    <name evidence="3" type="primary">LOC111300863</name>
</gene>
<dbReference type="RefSeq" id="XP_022752194.1">
    <property type="nucleotide sequence ID" value="XM_022896459.1"/>
</dbReference>
<protein>
    <submittedName>
        <fullName evidence="3">Uncharacterized protein LOC111300863</fullName>
    </submittedName>
</protein>
<feature type="compositionally biased region" description="Polar residues" evidence="1">
    <location>
        <begin position="1"/>
        <end position="11"/>
    </location>
</feature>
<dbReference type="InterPro" id="IPR046350">
    <property type="entry name" value="Cystatin_sf"/>
</dbReference>
<dbReference type="SUPFAM" id="SSF54403">
    <property type="entry name" value="Cystatin/monellin"/>
    <property type="match status" value="1"/>
</dbReference>
<organism evidence="2 3">
    <name type="scientific">Durio zibethinus</name>
    <name type="common">Durian</name>
    <dbReference type="NCBI Taxonomy" id="66656"/>
    <lineage>
        <taxon>Eukaryota</taxon>
        <taxon>Viridiplantae</taxon>
        <taxon>Streptophyta</taxon>
        <taxon>Embryophyta</taxon>
        <taxon>Tracheophyta</taxon>
        <taxon>Spermatophyta</taxon>
        <taxon>Magnoliopsida</taxon>
        <taxon>eudicotyledons</taxon>
        <taxon>Gunneridae</taxon>
        <taxon>Pentapetalae</taxon>
        <taxon>rosids</taxon>
        <taxon>malvids</taxon>
        <taxon>Malvales</taxon>
        <taxon>Malvaceae</taxon>
        <taxon>Helicteroideae</taxon>
        <taxon>Durio</taxon>
    </lineage>
</organism>
<keyword evidence="2" id="KW-1185">Reference proteome</keyword>
<dbReference type="Gene3D" id="3.10.450.10">
    <property type="match status" value="1"/>
</dbReference>
<dbReference type="OrthoDB" id="1625419at2759"/>
<accession>A0A6P5ZHI3</accession>
<dbReference type="InterPro" id="IPR006462">
    <property type="entry name" value="MS5"/>
</dbReference>
<evidence type="ECO:0000313" key="2">
    <source>
        <dbReference type="Proteomes" id="UP000515121"/>
    </source>
</evidence>
<feature type="region of interest" description="Disordered" evidence="1">
    <location>
        <begin position="1"/>
        <end position="37"/>
    </location>
</feature>
<sequence>MASTEPSSSAPSVKEEQPPHEKQQKLESNNNKDRDVNVFGFDDETLWRMLDYYEDDDGDADDSVDEDYSDGEREITDEEIGRYKAALEISDGFDVPSFPGVSCCGLITPVVLSAYSLETLKPLCVAAMEYYNNEKKTNYKFLELKKANVKGCCGLLYYLTFVGRIPEVNTTQIFEARVLWGIPKNVGDDPTEVYSCREKSQQTPPATTDYKLEFCAI</sequence>
<dbReference type="GeneID" id="111300863"/>